<evidence type="ECO:0000313" key="1">
    <source>
        <dbReference type="EMBL" id="KID48669.1"/>
    </source>
</evidence>
<dbReference type="EMBL" id="AUZI01000021">
    <property type="protein sequence ID" value="KID48669.1"/>
    <property type="molecule type" value="Genomic_DNA"/>
</dbReference>
<reference evidence="1 2" key="1">
    <citation type="submission" date="2013-08" db="EMBL/GenBank/DDBJ databases">
        <title>An opportunistic ruminal bacterium that causes liver abscesses in cattle.</title>
        <authorList>
            <person name="Benahmed F.H."/>
            <person name="Rasmussen M."/>
            <person name="Harbottle H."/>
            <person name="Soppet D."/>
            <person name="Nagaraja T.G."/>
            <person name="Davidson M."/>
        </authorList>
    </citation>
    <scope>NUCLEOTIDE SEQUENCE [LARGE SCALE GENOMIC DNA]</scope>
    <source>
        <strain evidence="1 2">B35</strain>
    </source>
</reference>
<dbReference type="Proteomes" id="UP000031184">
    <property type="component" value="Unassembled WGS sequence"/>
</dbReference>
<proteinExistence type="predicted"/>
<dbReference type="PATRIC" id="fig|1226633.4.peg.1609"/>
<accession>A0A0B4EUV7</accession>
<gene>
    <name evidence="1" type="ORF">C095_07995</name>
</gene>
<dbReference type="AlphaFoldDB" id="A0A0B4EUV7"/>
<name>A0A0B4EUV7_9FUSO</name>
<evidence type="ECO:0008006" key="3">
    <source>
        <dbReference type="Google" id="ProtNLM"/>
    </source>
</evidence>
<evidence type="ECO:0000313" key="2">
    <source>
        <dbReference type="Proteomes" id="UP000031184"/>
    </source>
</evidence>
<sequence>MQNAWRHFKEGNWAQTIDVTDFIKKTIRNIWEMKVF</sequence>
<comment type="caution">
    <text evidence="1">The sequence shown here is derived from an EMBL/GenBank/DDBJ whole genome shotgun (WGS) entry which is preliminary data.</text>
</comment>
<protein>
    <recommendedName>
        <fullName evidence="3">Formate acetyltransferase</fullName>
    </recommendedName>
</protein>
<organism evidence="1 2">
    <name type="scientific">Fusobacterium necrophorum subsp. funduliforme B35</name>
    <dbReference type="NCBI Taxonomy" id="1226633"/>
    <lineage>
        <taxon>Bacteria</taxon>
        <taxon>Fusobacteriati</taxon>
        <taxon>Fusobacteriota</taxon>
        <taxon>Fusobacteriia</taxon>
        <taxon>Fusobacteriales</taxon>
        <taxon>Fusobacteriaceae</taxon>
        <taxon>Fusobacterium</taxon>
    </lineage>
</organism>